<dbReference type="RefSeq" id="WP_189020954.1">
    <property type="nucleotide sequence ID" value="NZ_BMPM01000010.1"/>
</dbReference>
<proteinExistence type="predicted"/>
<comment type="caution">
    <text evidence="2">The sequence shown here is derived from an EMBL/GenBank/DDBJ whole genome shotgun (WGS) entry which is preliminary data.</text>
</comment>
<reference evidence="2 3" key="1">
    <citation type="submission" date="2024-10" db="EMBL/GenBank/DDBJ databases">
        <title>Novel secondary metabolite-producing bacteria for plant disease control.</title>
        <authorList>
            <person name="Chevrette M."/>
        </authorList>
    </citation>
    <scope>NUCLEOTIDE SEQUENCE [LARGE SCALE GENOMIC DNA]</scope>
    <source>
        <strain evidence="2 3">J30 TE3557</strain>
    </source>
</reference>
<evidence type="ECO:0000313" key="3">
    <source>
        <dbReference type="Proteomes" id="UP001620520"/>
    </source>
</evidence>
<evidence type="ECO:0000313" key="2">
    <source>
        <dbReference type="EMBL" id="MFK4640995.1"/>
    </source>
</evidence>
<gene>
    <name evidence="2" type="ORF">ABIA52_003884</name>
</gene>
<feature type="region of interest" description="Disordered" evidence="1">
    <location>
        <begin position="11"/>
        <end position="30"/>
    </location>
</feature>
<accession>A0ABW8NBP5</accession>
<dbReference type="Proteomes" id="UP001620520">
    <property type="component" value="Unassembled WGS sequence"/>
</dbReference>
<evidence type="ECO:0000256" key="1">
    <source>
        <dbReference type="SAM" id="MobiDB-lite"/>
    </source>
</evidence>
<name>A0ABW8NBP5_9MICC</name>
<dbReference type="EMBL" id="JBIYEW010000003">
    <property type="protein sequence ID" value="MFK4640995.1"/>
    <property type="molecule type" value="Genomic_DNA"/>
</dbReference>
<protein>
    <submittedName>
        <fullName evidence="2">Uncharacterized protein</fullName>
    </submittedName>
</protein>
<organism evidence="2 3">
    <name type="scientific">Paenarthrobacter histidinolovorans</name>
    <dbReference type="NCBI Taxonomy" id="43664"/>
    <lineage>
        <taxon>Bacteria</taxon>
        <taxon>Bacillati</taxon>
        <taxon>Actinomycetota</taxon>
        <taxon>Actinomycetes</taxon>
        <taxon>Micrococcales</taxon>
        <taxon>Micrococcaceae</taxon>
        <taxon>Paenarthrobacter</taxon>
    </lineage>
</organism>
<keyword evidence="3" id="KW-1185">Reference proteome</keyword>
<sequence length="83" mass="9327">MLFPECAGIKLPSKTNSGSPMPPMGRQKPFRGQWNPVRALIVPRVGFETHPVVLIFFTVFSFERARGDRELFSNSFTDSILGN</sequence>